<evidence type="ECO:0000313" key="2">
    <source>
        <dbReference type="Proteomes" id="UP000000600"/>
    </source>
</evidence>
<reference evidence="1 2" key="1">
    <citation type="journal article" date="2006" name="Nature">
        <title>Global trends of whole-genome duplications revealed by the ciliate Paramecium tetraurelia.</title>
        <authorList>
            <consortium name="Genoscope"/>
            <person name="Aury J.-M."/>
            <person name="Jaillon O."/>
            <person name="Duret L."/>
            <person name="Noel B."/>
            <person name="Jubin C."/>
            <person name="Porcel B.M."/>
            <person name="Segurens B."/>
            <person name="Daubin V."/>
            <person name="Anthouard V."/>
            <person name="Aiach N."/>
            <person name="Arnaiz O."/>
            <person name="Billaut A."/>
            <person name="Beisson J."/>
            <person name="Blanc I."/>
            <person name="Bouhouche K."/>
            <person name="Camara F."/>
            <person name="Duharcourt S."/>
            <person name="Guigo R."/>
            <person name="Gogendeau D."/>
            <person name="Katinka M."/>
            <person name="Keller A.-M."/>
            <person name="Kissmehl R."/>
            <person name="Klotz C."/>
            <person name="Koll F."/>
            <person name="Le Moue A."/>
            <person name="Lepere C."/>
            <person name="Malinsky S."/>
            <person name="Nowacki M."/>
            <person name="Nowak J.K."/>
            <person name="Plattner H."/>
            <person name="Poulain J."/>
            <person name="Ruiz F."/>
            <person name="Serrano V."/>
            <person name="Zagulski M."/>
            <person name="Dessen P."/>
            <person name="Betermier M."/>
            <person name="Weissenbach J."/>
            <person name="Scarpelli C."/>
            <person name="Schachter V."/>
            <person name="Sperling L."/>
            <person name="Meyer E."/>
            <person name="Cohen J."/>
            <person name="Wincker P."/>
        </authorList>
    </citation>
    <scope>NUCLEOTIDE SEQUENCE [LARGE SCALE GENOMIC DNA]</scope>
    <source>
        <strain evidence="1 2">Stock d4-2</strain>
    </source>
</reference>
<dbReference type="KEGG" id="ptm:GSPATT00031130001"/>
<name>A0BQT4_PARTE</name>
<dbReference type="InParanoid" id="A0BQT4"/>
<proteinExistence type="predicted"/>
<organism evidence="1 2">
    <name type="scientific">Paramecium tetraurelia</name>
    <dbReference type="NCBI Taxonomy" id="5888"/>
    <lineage>
        <taxon>Eukaryota</taxon>
        <taxon>Sar</taxon>
        <taxon>Alveolata</taxon>
        <taxon>Ciliophora</taxon>
        <taxon>Intramacronucleata</taxon>
        <taxon>Oligohymenophorea</taxon>
        <taxon>Peniculida</taxon>
        <taxon>Parameciidae</taxon>
        <taxon>Paramecium</taxon>
    </lineage>
</organism>
<dbReference type="RefSeq" id="XP_001428299.1">
    <property type="nucleotide sequence ID" value="XM_001428262.1"/>
</dbReference>
<dbReference type="EMBL" id="CT868010">
    <property type="protein sequence ID" value="CAK60901.1"/>
    <property type="molecule type" value="Genomic_DNA"/>
</dbReference>
<dbReference type="GeneID" id="5014083"/>
<keyword evidence="2" id="KW-1185">Reference proteome</keyword>
<dbReference type="Proteomes" id="UP000000600">
    <property type="component" value="Unassembled WGS sequence"/>
</dbReference>
<gene>
    <name evidence="1" type="ORF">GSPATT00031130001</name>
</gene>
<accession>A0BQT4</accession>
<dbReference type="AlphaFoldDB" id="A0BQT4"/>
<dbReference type="HOGENOM" id="CLU_2113662_0_0_1"/>
<protein>
    <submittedName>
        <fullName evidence="1">Uncharacterized protein</fullName>
    </submittedName>
</protein>
<sequence>MYIIIYELGLSIVNTLILIINRKLKEFFKYQRPQSIDKLPTPNTVNGNNFLKVILRVGDLKIKIRFNSEITQKTIFKPHRYAKKITTIKESKISELISSYSQTVFEDDKKGVMKI</sequence>
<evidence type="ECO:0000313" key="1">
    <source>
        <dbReference type="EMBL" id="CAK60901.1"/>
    </source>
</evidence>